<evidence type="ECO:0000313" key="4">
    <source>
        <dbReference type="Proteomes" id="UP000198711"/>
    </source>
</evidence>
<dbReference type="PANTHER" id="PTHR43818">
    <property type="entry name" value="BCDNA.GH03377"/>
    <property type="match status" value="1"/>
</dbReference>
<dbReference type="RefSeq" id="WP_092721331.1">
    <property type="nucleotide sequence ID" value="NZ_FNNO01000001.1"/>
</dbReference>
<proteinExistence type="predicted"/>
<dbReference type="SUPFAM" id="SSF51735">
    <property type="entry name" value="NAD(P)-binding Rossmann-fold domains"/>
    <property type="match status" value="1"/>
</dbReference>
<protein>
    <submittedName>
        <fullName evidence="3">Predicted dehydrogenase</fullName>
    </submittedName>
</protein>
<sequence>MKKSRRTFIRDMGMGSAGIAIGGLGLGFTSKSYANIVGSNERLRVAVIGTNGRGLAHIGAFGKVKNTEVAFLCDVDDKALNKGLDFAEKKIGKRPATTKDLRTLLSNKDIDALSIAMPDHWHAPATILCCQAGKHVYVEKPLSHNPHEGELAVQAARKYKRVVQMGSQRRSWPVLTEGITALHGGVIGKVHMAKAWYTNSRGSIGIGKTAPVPAGLDYELWQGPAPRVPFRDNLIHYNWHWFWHWGTGEALNNGTHEIDVIRWGLGVDYPLRVNSVGGRYYFKDDWETPDTQIITFDCPGETSVIWEGRSCNSRLVEGEDRGVIFYGEGGSMSTGGNSYIIYDKKNKVVKEVKSNIEIDGRNTLSPSEGLDVVHFANFVDAIRDNKLPNADVETGYKSTLWVQLGNIAQRVGYTLNIDQHNGHILDNPKASKLWRREYERGWEPKI</sequence>
<feature type="domain" description="Gfo/Idh/MocA-like oxidoreductase bacterial type C-terminal" evidence="2">
    <location>
        <begin position="208"/>
        <end position="269"/>
    </location>
</feature>
<dbReference type="InterPro" id="IPR050463">
    <property type="entry name" value="Gfo/Idh/MocA_oxidrdct_glycsds"/>
</dbReference>
<evidence type="ECO:0000313" key="3">
    <source>
        <dbReference type="EMBL" id="SDW06201.1"/>
    </source>
</evidence>
<evidence type="ECO:0000259" key="1">
    <source>
        <dbReference type="Pfam" id="PF01408"/>
    </source>
</evidence>
<dbReference type="Proteomes" id="UP000198711">
    <property type="component" value="Unassembled WGS sequence"/>
</dbReference>
<name>A0A8X8L9L3_9BACT</name>
<gene>
    <name evidence="3" type="ORF">SAMN05444410_101144</name>
</gene>
<dbReference type="EMBL" id="FNNO01000001">
    <property type="protein sequence ID" value="SDW06201.1"/>
    <property type="molecule type" value="Genomic_DNA"/>
</dbReference>
<dbReference type="Pfam" id="PF01408">
    <property type="entry name" value="GFO_IDH_MocA"/>
    <property type="match status" value="1"/>
</dbReference>
<dbReference type="AlphaFoldDB" id="A0A8X8L9L3"/>
<dbReference type="GO" id="GO:0000166">
    <property type="term" value="F:nucleotide binding"/>
    <property type="evidence" value="ECO:0007669"/>
    <property type="project" value="InterPro"/>
</dbReference>
<dbReference type="Gene3D" id="3.30.360.10">
    <property type="entry name" value="Dihydrodipicolinate Reductase, domain 2"/>
    <property type="match status" value="1"/>
</dbReference>
<dbReference type="InterPro" id="IPR036291">
    <property type="entry name" value="NAD(P)-bd_dom_sf"/>
</dbReference>
<organism evidence="3 4">
    <name type="scientific">Hydrobacter penzbergensis</name>
    <dbReference type="NCBI Taxonomy" id="1235997"/>
    <lineage>
        <taxon>Bacteria</taxon>
        <taxon>Pseudomonadati</taxon>
        <taxon>Bacteroidota</taxon>
        <taxon>Chitinophagia</taxon>
        <taxon>Chitinophagales</taxon>
        <taxon>Chitinophagaceae</taxon>
        <taxon>Hydrobacter</taxon>
    </lineage>
</organism>
<feature type="domain" description="Gfo/Idh/MocA-like oxidoreductase bacterial type C-terminal" evidence="2">
    <location>
        <begin position="338"/>
        <end position="442"/>
    </location>
</feature>
<dbReference type="InterPro" id="IPR006311">
    <property type="entry name" value="TAT_signal"/>
</dbReference>
<dbReference type="SUPFAM" id="SSF55347">
    <property type="entry name" value="Glyceraldehyde-3-phosphate dehydrogenase-like, C-terminal domain"/>
    <property type="match status" value="1"/>
</dbReference>
<reference evidence="3 4" key="1">
    <citation type="submission" date="2016-10" db="EMBL/GenBank/DDBJ databases">
        <authorList>
            <person name="Varghese N."/>
            <person name="Submissions S."/>
        </authorList>
    </citation>
    <scope>NUCLEOTIDE SEQUENCE [LARGE SCALE GENOMIC DNA]</scope>
    <source>
        <strain evidence="3 4">DSM 25353</strain>
    </source>
</reference>
<keyword evidence="4" id="KW-1185">Reference proteome</keyword>
<evidence type="ECO:0000259" key="2">
    <source>
        <dbReference type="Pfam" id="PF19051"/>
    </source>
</evidence>
<dbReference type="Pfam" id="PF19051">
    <property type="entry name" value="GFO_IDH_MocA_C2"/>
    <property type="match status" value="2"/>
</dbReference>
<feature type="domain" description="Gfo/Idh/MocA-like oxidoreductase N-terminal" evidence="1">
    <location>
        <begin position="43"/>
        <end position="166"/>
    </location>
</feature>
<dbReference type="InterPro" id="IPR043906">
    <property type="entry name" value="Gfo/Idh/MocA_OxRdtase_bact_C"/>
</dbReference>
<dbReference type="Gene3D" id="3.40.50.720">
    <property type="entry name" value="NAD(P)-binding Rossmann-like Domain"/>
    <property type="match status" value="1"/>
</dbReference>
<comment type="caution">
    <text evidence="3">The sequence shown here is derived from an EMBL/GenBank/DDBJ whole genome shotgun (WGS) entry which is preliminary data.</text>
</comment>
<dbReference type="PROSITE" id="PS51318">
    <property type="entry name" value="TAT"/>
    <property type="match status" value="1"/>
</dbReference>
<dbReference type="PANTHER" id="PTHR43818:SF5">
    <property type="entry name" value="OXIDOREDUCTASE FAMILY PROTEIN"/>
    <property type="match status" value="1"/>
</dbReference>
<dbReference type="InterPro" id="IPR000683">
    <property type="entry name" value="Gfo/Idh/MocA-like_OxRdtase_N"/>
</dbReference>
<accession>A0A8X8L9L3</accession>